<evidence type="ECO:0000256" key="4">
    <source>
        <dbReference type="SAM" id="MobiDB-lite"/>
    </source>
</evidence>
<dbReference type="GO" id="GO:0052689">
    <property type="term" value="F:carboxylic ester hydrolase activity"/>
    <property type="evidence" value="ECO:0007669"/>
    <property type="project" value="TreeGrafter"/>
</dbReference>
<dbReference type="InterPro" id="IPR050654">
    <property type="entry name" value="AChE-related_enzymes"/>
</dbReference>
<evidence type="ECO:0000313" key="7">
    <source>
        <dbReference type="Proteomes" id="UP000652219"/>
    </source>
</evidence>
<dbReference type="PANTHER" id="PTHR43918:SF4">
    <property type="entry name" value="CARBOXYLIC ESTER HYDROLASE"/>
    <property type="match status" value="1"/>
</dbReference>
<protein>
    <recommendedName>
        <fullName evidence="3">Carboxylic ester hydrolase</fullName>
        <ecNumber evidence="3">3.1.1.-</ecNumber>
    </recommendedName>
</protein>
<reference evidence="6 7" key="1">
    <citation type="journal article" date="2020" name="Phytopathology">
        <title>Genome Sequence Resources of Colletotrichum truncatum, C. plurivorum, C. musicola, and C. sojae: Four Species Pathogenic to Soybean (Glycine max).</title>
        <authorList>
            <person name="Rogerio F."/>
            <person name="Boufleur T.R."/>
            <person name="Ciampi-Guillardi M."/>
            <person name="Sukno S.A."/>
            <person name="Thon M.R."/>
            <person name="Massola Junior N.S."/>
            <person name="Baroncelli R."/>
        </authorList>
    </citation>
    <scope>NUCLEOTIDE SEQUENCE [LARGE SCALE GENOMIC DNA]</scope>
    <source>
        <strain evidence="6 7">LFN0009</strain>
    </source>
</reference>
<feature type="domain" description="Carboxylesterase type B" evidence="5">
    <location>
        <begin position="34"/>
        <end position="475"/>
    </location>
</feature>
<dbReference type="InterPro" id="IPR002018">
    <property type="entry name" value="CarbesteraseB"/>
</dbReference>
<dbReference type="InterPro" id="IPR029058">
    <property type="entry name" value="AB_hydrolase_fold"/>
</dbReference>
<evidence type="ECO:0000313" key="6">
    <source>
        <dbReference type="EMBL" id="KAF6790735.1"/>
    </source>
</evidence>
<dbReference type="Gene3D" id="3.40.50.1820">
    <property type="entry name" value="alpha/beta hydrolase"/>
    <property type="match status" value="1"/>
</dbReference>
<evidence type="ECO:0000256" key="3">
    <source>
        <dbReference type="RuleBase" id="RU361235"/>
    </source>
</evidence>
<dbReference type="InterPro" id="IPR019826">
    <property type="entry name" value="Carboxylesterase_B_AS"/>
</dbReference>
<feature type="compositionally biased region" description="Basic and acidic residues" evidence="4">
    <location>
        <begin position="251"/>
        <end position="260"/>
    </location>
</feature>
<dbReference type="EC" id="3.1.1.-" evidence="3"/>
<keyword evidence="3" id="KW-0732">Signal</keyword>
<dbReference type="PANTHER" id="PTHR43918">
    <property type="entry name" value="ACETYLCHOLINESTERASE"/>
    <property type="match status" value="1"/>
</dbReference>
<dbReference type="PROSITE" id="PS00122">
    <property type="entry name" value="CARBOXYLESTERASE_B_1"/>
    <property type="match status" value="1"/>
</dbReference>
<proteinExistence type="inferred from homology"/>
<evidence type="ECO:0000256" key="2">
    <source>
        <dbReference type="ARBA" id="ARBA00022801"/>
    </source>
</evidence>
<feature type="chain" id="PRO_5034527592" description="Carboxylic ester hydrolase" evidence="3">
    <location>
        <begin position="28"/>
        <end position="492"/>
    </location>
</feature>
<comment type="similarity">
    <text evidence="1 3">Belongs to the type-B carboxylesterase/lipase family.</text>
</comment>
<keyword evidence="7" id="KW-1185">Reference proteome</keyword>
<dbReference type="EMBL" id="WIGN01000491">
    <property type="protein sequence ID" value="KAF6790735.1"/>
    <property type="molecule type" value="Genomic_DNA"/>
</dbReference>
<organism evidence="6 7">
    <name type="scientific">Colletotrichum sojae</name>
    <dbReference type="NCBI Taxonomy" id="2175907"/>
    <lineage>
        <taxon>Eukaryota</taxon>
        <taxon>Fungi</taxon>
        <taxon>Dikarya</taxon>
        <taxon>Ascomycota</taxon>
        <taxon>Pezizomycotina</taxon>
        <taxon>Sordariomycetes</taxon>
        <taxon>Hypocreomycetidae</taxon>
        <taxon>Glomerellales</taxon>
        <taxon>Glomerellaceae</taxon>
        <taxon>Colletotrichum</taxon>
        <taxon>Colletotrichum orchidearum species complex</taxon>
    </lineage>
</organism>
<keyword evidence="2 3" id="KW-0378">Hydrolase</keyword>
<dbReference type="SUPFAM" id="SSF53474">
    <property type="entry name" value="alpha/beta-Hydrolases"/>
    <property type="match status" value="1"/>
</dbReference>
<dbReference type="PROSITE" id="PS00941">
    <property type="entry name" value="CARBOXYLESTERASE_B_2"/>
    <property type="match status" value="1"/>
</dbReference>
<dbReference type="Pfam" id="PF00135">
    <property type="entry name" value="COesterase"/>
    <property type="match status" value="1"/>
</dbReference>
<sequence length="492" mass="54123">MAGLRVLALAASLFSLAIPARITQCDAAQSFDSRPVAHIRNGGVRGLNLPFYKQDLFLGVPFAKPPVGDLRFRHPVPYRSRWNGSRDATVCSPSCPGYAGFDIGLSLGEDCLTLDIVRPEGARNSSALPVLVWIYGGGFTAGGSADPRYNTTYMVQQSVAIGKPVIAVSINYRVGGFGFLASREVVAAGVANIGLFDQRLALKWIRENISTFGGDPDAVTIWGDSAGGERRGLQRWLSSGRLRRRQRRALPRCDPRERQRPGAGEDLNSTYQPYFDQVVDFVGCGGALDTFDCLRKAPFERLFGAFYSQVYTPILDGTFLTRLPSESFAKNLVADVAILAGSNTDEDTATFFGPRGTLNNDSDVFTLLKDMGKGLANETVEEAMRLYPDDPAVGCPFNTGSERFEDHGFMYKRGAAIVGDAVIHAGRRQHTEFFANRTGYLRKSVYSYRFDQSPWDNSLTFVATVPPVYSTHYAEVFHRGLPPPKLREYTDI</sequence>
<gene>
    <name evidence="6" type="ORF">CSOJ01_14468</name>
</gene>
<feature type="signal peptide" evidence="3">
    <location>
        <begin position="1"/>
        <end position="27"/>
    </location>
</feature>
<feature type="region of interest" description="Disordered" evidence="4">
    <location>
        <begin position="247"/>
        <end position="269"/>
    </location>
</feature>
<name>A0A8H6IQT0_9PEZI</name>
<evidence type="ECO:0000259" key="5">
    <source>
        <dbReference type="Pfam" id="PF00135"/>
    </source>
</evidence>
<dbReference type="AlphaFoldDB" id="A0A8H6IQT0"/>
<evidence type="ECO:0000256" key="1">
    <source>
        <dbReference type="ARBA" id="ARBA00005964"/>
    </source>
</evidence>
<comment type="caution">
    <text evidence="6">The sequence shown here is derived from an EMBL/GenBank/DDBJ whole genome shotgun (WGS) entry which is preliminary data.</text>
</comment>
<dbReference type="Proteomes" id="UP000652219">
    <property type="component" value="Unassembled WGS sequence"/>
</dbReference>
<accession>A0A8H6IQT0</accession>
<dbReference type="InterPro" id="IPR019819">
    <property type="entry name" value="Carboxylesterase_B_CS"/>
</dbReference>